<proteinExistence type="predicted"/>
<accession>A0A8J6HWD8</accession>
<protein>
    <recommendedName>
        <fullName evidence="1">Endonuclease/exonuclease/phosphatase domain-containing protein</fullName>
    </recommendedName>
</protein>
<dbReference type="EMBL" id="JABDTM020005457">
    <property type="protein sequence ID" value="KAH0821925.1"/>
    <property type="molecule type" value="Genomic_DNA"/>
</dbReference>
<reference evidence="2" key="1">
    <citation type="journal article" date="2020" name="J Insects Food Feed">
        <title>The yellow mealworm (Tenebrio molitor) genome: a resource for the emerging insects as food and feed industry.</title>
        <authorList>
            <person name="Eriksson T."/>
            <person name="Andere A."/>
            <person name="Kelstrup H."/>
            <person name="Emery V."/>
            <person name="Picard C."/>
        </authorList>
    </citation>
    <scope>NUCLEOTIDE SEQUENCE</scope>
    <source>
        <strain evidence="2">Stoneville</strain>
        <tissue evidence="2">Whole head</tissue>
    </source>
</reference>
<dbReference type="PANTHER" id="PTHR33273">
    <property type="entry name" value="DOMAIN-CONTAINING PROTEIN, PUTATIVE-RELATED"/>
    <property type="match status" value="1"/>
</dbReference>
<reference evidence="2" key="2">
    <citation type="submission" date="2021-08" db="EMBL/GenBank/DDBJ databases">
        <authorList>
            <person name="Eriksson T."/>
        </authorList>
    </citation>
    <scope>NUCLEOTIDE SEQUENCE</scope>
    <source>
        <strain evidence="2">Stoneville</strain>
        <tissue evidence="2">Whole head</tissue>
    </source>
</reference>
<dbReference type="AlphaFoldDB" id="A0A8J6HWD8"/>
<dbReference type="Pfam" id="PF14529">
    <property type="entry name" value="Exo_endo_phos_2"/>
    <property type="match status" value="1"/>
</dbReference>
<dbReference type="PANTHER" id="PTHR33273:SF2">
    <property type="entry name" value="ENDONUCLEASE_EXONUCLEASE_PHOSPHATASE DOMAIN-CONTAINING PROTEIN"/>
    <property type="match status" value="1"/>
</dbReference>
<comment type="caution">
    <text evidence="2">The sequence shown here is derived from an EMBL/GenBank/DDBJ whole genome shotgun (WGS) entry which is preliminary data.</text>
</comment>
<dbReference type="GO" id="GO:0003824">
    <property type="term" value="F:catalytic activity"/>
    <property type="evidence" value="ECO:0007669"/>
    <property type="project" value="InterPro"/>
</dbReference>
<sequence length="129" mass="14526">MNCVAATVPKVLEEEQPFTYAAHSLIIRLHFPPQILLRENDITEILDTGASVIAAGDFNVKHQAWGSGRANRNGRILLELADNTDMFIEAPLDPMYYDARDFHADILDIALVKDVLQYFLELREKITAA</sequence>
<name>A0A8J6HWD8_TENMO</name>
<feature type="domain" description="Endonuclease/exonuclease/phosphatase" evidence="1">
    <location>
        <begin position="28"/>
        <end position="117"/>
    </location>
</feature>
<dbReference type="InterPro" id="IPR036691">
    <property type="entry name" value="Endo/exonu/phosph_ase_sf"/>
</dbReference>
<keyword evidence="3" id="KW-1185">Reference proteome</keyword>
<organism evidence="2 3">
    <name type="scientific">Tenebrio molitor</name>
    <name type="common">Yellow mealworm beetle</name>
    <dbReference type="NCBI Taxonomy" id="7067"/>
    <lineage>
        <taxon>Eukaryota</taxon>
        <taxon>Metazoa</taxon>
        <taxon>Ecdysozoa</taxon>
        <taxon>Arthropoda</taxon>
        <taxon>Hexapoda</taxon>
        <taxon>Insecta</taxon>
        <taxon>Pterygota</taxon>
        <taxon>Neoptera</taxon>
        <taxon>Endopterygota</taxon>
        <taxon>Coleoptera</taxon>
        <taxon>Polyphaga</taxon>
        <taxon>Cucujiformia</taxon>
        <taxon>Tenebrionidae</taxon>
        <taxon>Tenebrio</taxon>
    </lineage>
</organism>
<evidence type="ECO:0000313" key="2">
    <source>
        <dbReference type="EMBL" id="KAH0821925.1"/>
    </source>
</evidence>
<dbReference type="Gene3D" id="3.60.10.10">
    <property type="entry name" value="Endonuclease/exonuclease/phosphatase"/>
    <property type="match status" value="1"/>
</dbReference>
<dbReference type="Proteomes" id="UP000719412">
    <property type="component" value="Unassembled WGS sequence"/>
</dbReference>
<gene>
    <name evidence="2" type="ORF">GEV33_000866</name>
</gene>
<evidence type="ECO:0000313" key="3">
    <source>
        <dbReference type="Proteomes" id="UP000719412"/>
    </source>
</evidence>
<evidence type="ECO:0000259" key="1">
    <source>
        <dbReference type="Pfam" id="PF14529"/>
    </source>
</evidence>
<dbReference type="SUPFAM" id="SSF56219">
    <property type="entry name" value="DNase I-like"/>
    <property type="match status" value="1"/>
</dbReference>
<dbReference type="InterPro" id="IPR005135">
    <property type="entry name" value="Endo/exonuclease/phosphatase"/>
</dbReference>